<dbReference type="AlphaFoldDB" id="A0A7Y7WD70"/>
<accession>A0A7Y7WD70</accession>
<reference evidence="1 2" key="1">
    <citation type="submission" date="2020-04" db="EMBL/GenBank/DDBJ databases">
        <title>Molecular characterization of pseudomonads from Agaricus bisporus reveal novel blotch 2 pathogens in Western Europe.</title>
        <authorList>
            <person name="Taparia T."/>
            <person name="Krijger M."/>
            <person name="Haynes E."/>
            <person name="Elpinstone J.G."/>
            <person name="Noble R."/>
            <person name="Van Der Wolf J."/>
        </authorList>
    </citation>
    <scope>NUCLEOTIDE SEQUENCE [LARGE SCALE GENOMIC DNA]</scope>
    <source>
        <strain evidence="1 2">F1001</strain>
    </source>
</reference>
<dbReference type="Proteomes" id="UP000582981">
    <property type="component" value="Unassembled WGS sequence"/>
</dbReference>
<organism evidence="1 2">
    <name type="scientific">Pseudomonas gingeri</name>
    <dbReference type="NCBI Taxonomy" id="117681"/>
    <lineage>
        <taxon>Bacteria</taxon>
        <taxon>Pseudomonadati</taxon>
        <taxon>Pseudomonadota</taxon>
        <taxon>Gammaproteobacteria</taxon>
        <taxon>Pseudomonadales</taxon>
        <taxon>Pseudomonadaceae</taxon>
        <taxon>Pseudomonas</taxon>
    </lineage>
</organism>
<protein>
    <submittedName>
        <fullName evidence="1">Uncharacterized protein</fullName>
    </submittedName>
</protein>
<sequence length="62" mass="6976">MLCKPANIAGIEHIVSWRRIKAEGWRSGAIKIGAPLILRLNGWLQQPQARGWTFFNSTSESL</sequence>
<evidence type="ECO:0000313" key="2">
    <source>
        <dbReference type="Proteomes" id="UP000582981"/>
    </source>
</evidence>
<proteinExistence type="predicted"/>
<evidence type="ECO:0000313" key="1">
    <source>
        <dbReference type="EMBL" id="NWB46464.1"/>
    </source>
</evidence>
<comment type="caution">
    <text evidence="1">The sequence shown here is derived from an EMBL/GenBank/DDBJ whole genome shotgun (WGS) entry which is preliminary data.</text>
</comment>
<dbReference type="EMBL" id="JACAPU010000011">
    <property type="protein sequence ID" value="NWB46464.1"/>
    <property type="molecule type" value="Genomic_DNA"/>
</dbReference>
<name>A0A7Y7WD70_9PSED</name>
<gene>
    <name evidence="1" type="ORF">HX829_08155</name>
</gene>
<dbReference type="RefSeq" id="WP_100943772.1">
    <property type="nucleotide sequence ID" value="NZ_JACAPU010000011.1"/>
</dbReference>